<protein>
    <recommendedName>
        <fullName evidence="3">1,4-dihydroxy-6-naphthoate synthase</fullName>
    </recommendedName>
</protein>
<dbReference type="RefSeq" id="WP_046277383.1">
    <property type="nucleotide sequence ID" value="NZ_LATL02000088.1"/>
</dbReference>
<evidence type="ECO:0008006" key="3">
    <source>
        <dbReference type="Google" id="ProtNLM"/>
    </source>
</evidence>
<dbReference type="OrthoDB" id="470767at2"/>
<sequence>MNTCESLYCQIFLNTELNKSDIIKGLENLLNTKSTGNVIALESVEIELRDNESFEQKLCKEATNRFLYFPYYIEVDPFPEQTQENQIDLVSKILEYSWSSGFEVVASCDYEEQLPNSGGYKQKLT</sequence>
<reference evidence="1 2" key="1">
    <citation type="submission" date="2015-06" db="EMBL/GenBank/DDBJ databases">
        <title>Draft genome assembly of filamentous brackish cyanobacterium Limnoraphis robusta strain CS-951.</title>
        <authorList>
            <person name="Willis A."/>
            <person name="Parks M."/>
            <person name="Burford M.A."/>
        </authorList>
    </citation>
    <scope>NUCLEOTIDE SEQUENCE [LARGE SCALE GENOMIC DNA]</scope>
    <source>
        <strain evidence="1 2">CS-951</strain>
    </source>
</reference>
<accession>A0A0F5YK81</accession>
<proteinExistence type="predicted"/>
<evidence type="ECO:0000313" key="1">
    <source>
        <dbReference type="EMBL" id="KKD39168.1"/>
    </source>
</evidence>
<gene>
    <name evidence="1" type="ORF">WN50_04860</name>
</gene>
<dbReference type="Proteomes" id="UP000033607">
    <property type="component" value="Unassembled WGS sequence"/>
</dbReference>
<evidence type="ECO:0000313" key="2">
    <source>
        <dbReference type="Proteomes" id="UP000033607"/>
    </source>
</evidence>
<organism evidence="1 2">
    <name type="scientific">Limnoraphis robusta CS-951</name>
    <dbReference type="NCBI Taxonomy" id="1637645"/>
    <lineage>
        <taxon>Bacteria</taxon>
        <taxon>Bacillati</taxon>
        <taxon>Cyanobacteriota</taxon>
        <taxon>Cyanophyceae</taxon>
        <taxon>Oscillatoriophycideae</taxon>
        <taxon>Oscillatoriales</taxon>
        <taxon>Sirenicapillariaceae</taxon>
        <taxon>Limnoraphis</taxon>
    </lineage>
</organism>
<comment type="caution">
    <text evidence="1">The sequence shown here is derived from an EMBL/GenBank/DDBJ whole genome shotgun (WGS) entry which is preliminary data.</text>
</comment>
<name>A0A0F5YK81_9CYAN</name>
<dbReference type="EMBL" id="LATL02000088">
    <property type="protein sequence ID" value="KKD39168.1"/>
    <property type="molecule type" value="Genomic_DNA"/>
</dbReference>
<dbReference type="AlphaFoldDB" id="A0A0F5YK81"/>